<organism evidence="2 3">
    <name type="scientific">Ascobolus immersus RN42</name>
    <dbReference type="NCBI Taxonomy" id="1160509"/>
    <lineage>
        <taxon>Eukaryota</taxon>
        <taxon>Fungi</taxon>
        <taxon>Dikarya</taxon>
        <taxon>Ascomycota</taxon>
        <taxon>Pezizomycotina</taxon>
        <taxon>Pezizomycetes</taxon>
        <taxon>Pezizales</taxon>
        <taxon>Ascobolaceae</taxon>
        <taxon>Ascobolus</taxon>
    </lineage>
</organism>
<feature type="compositionally biased region" description="Low complexity" evidence="1">
    <location>
        <begin position="61"/>
        <end position="97"/>
    </location>
</feature>
<protein>
    <recommendedName>
        <fullName evidence="4">CCHC-type domain-containing protein</fullName>
    </recommendedName>
</protein>
<evidence type="ECO:0000256" key="1">
    <source>
        <dbReference type="SAM" id="MobiDB-lite"/>
    </source>
</evidence>
<proteinExistence type="predicted"/>
<dbReference type="GO" id="GO:0008270">
    <property type="term" value="F:zinc ion binding"/>
    <property type="evidence" value="ECO:0007669"/>
    <property type="project" value="InterPro"/>
</dbReference>
<dbReference type="AlphaFoldDB" id="A0A3N4HNC0"/>
<feature type="compositionally biased region" description="Polar residues" evidence="1">
    <location>
        <begin position="39"/>
        <end position="54"/>
    </location>
</feature>
<feature type="region of interest" description="Disordered" evidence="1">
    <location>
        <begin position="36"/>
        <end position="133"/>
    </location>
</feature>
<keyword evidence="3" id="KW-1185">Reference proteome</keyword>
<reference evidence="2 3" key="1">
    <citation type="journal article" date="2018" name="Nat. Ecol. Evol.">
        <title>Pezizomycetes genomes reveal the molecular basis of ectomycorrhizal truffle lifestyle.</title>
        <authorList>
            <person name="Murat C."/>
            <person name="Payen T."/>
            <person name="Noel B."/>
            <person name="Kuo A."/>
            <person name="Morin E."/>
            <person name="Chen J."/>
            <person name="Kohler A."/>
            <person name="Krizsan K."/>
            <person name="Balestrini R."/>
            <person name="Da Silva C."/>
            <person name="Montanini B."/>
            <person name="Hainaut M."/>
            <person name="Levati E."/>
            <person name="Barry K.W."/>
            <person name="Belfiori B."/>
            <person name="Cichocki N."/>
            <person name="Clum A."/>
            <person name="Dockter R.B."/>
            <person name="Fauchery L."/>
            <person name="Guy J."/>
            <person name="Iotti M."/>
            <person name="Le Tacon F."/>
            <person name="Lindquist E.A."/>
            <person name="Lipzen A."/>
            <person name="Malagnac F."/>
            <person name="Mello A."/>
            <person name="Molinier V."/>
            <person name="Miyauchi S."/>
            <person name="Poulain J."/>
            <person name="Riccioni C."/>
            <person name="Rubini A."/>
            <person name="Sitrit Y."/>
            <person name="Splivallo R."/>
            <person name="Traeger S."/>
            <person name="Wang M."/>
            <person name="Zifcakova L."/>
            <person name="Wipf D."/>
            <person name="Zambonelli A."/>
            <person name="Paolocci F."/>
            <person name="Nowrousian M."/>
            <person name="Ottonello S."/>
            <person name="Baldrian P."/>
            <person name="Spatafora J.W."/>
            <person name="Henrissat B."/>
            <person name="Nagy L.G."/>
            <person name="Aury J.M."/>
            <person name="Wincker P."/>
            <person name="Grigoriev I.V."/>
            <person name="Bonfante P."/>
            <person name="Martin F.M."/>
        </authorList>
    </citation>
    <scope>NUCLEOTIDE SEQUENCE [LARGE SCALE GENOMIC DNA]</scope>
    <source>
        <strain evidence="2 3">RN42</strain>
    </source>
</reference>
<feature type="region of interest" description="Disordered" evidence="1">
    <location>
        <begin position="394"/>
        <end position="424"/>
    </location>
</feature>
<evidence type="ECO:0000313" key="2">
    <source>
        <dbReference type="EMBL" id="RPA73988.1"/>
    </source>
</evidence>
<gene>
    <name evidence="2" type="ORF">BJ508DRAFT_313281</name>
</gene>
<sequence length="535" mass="58975">MVNYAPPPNFKTPICTWCQENGHLSHECPSRKMFAAGKPNSSKFPSARTSPKTTTAEKHPAPTTSASSSLTVPPAKKAKLSVESSGSPTASSSLPKSSKFKAGSVLVESTVTTPATSRPKDAEEPPPQTDAPMTIEPAFSIEAEDIDEPLLRSQLRFDDIDIGEVVDALIMLNPEDNPSQVKLLRVFHPCVVVSKLYHHKQITGHGCSTFGNANYNSGISPFSFCDKAGYKWRAYSYLPMNDTVYGDHDPEWALHIPTVGKRTVGYVCTGGYKSYINFRPDKEVTEVRPSFNKAGVEIKTTISKESLQYILAHGRIFFKSHDGHTDFDLASFERRTARLVKKMRSKIPAVEAAPQVSDLVDDNQFDGWELEEEEEEELEPKSRDNLTAKRQHLVFNDEGSPIPKTGAPAAPAPSRKRKRGANDDHDDFMTARNFNFPAPYALPMPRCFSNPSSPPYVPTFSSSPIATETTECTSEGFTAAYLKSSSAGLYPKVQITLHRHGVLQREGVQECDHEIYQSICMGQERGELVSALGLK</sequence>
<accession>A0A3N4HNC0</accession>
<dbReference type="GO" id="GO:0003676">
    <property type="term" value="F:nucleic acid binding"/>
    <property type="evidence" value="ECO:0007669"/>
    <property type="project" value="InterPro"/>
</dbReference>
<evidence type="ECO:0000313" key="3">
    <source>
        <dbReference type="Proteomes" id="UP000275078"/>
    </source>
</evidence>
<evidence type="ECO:0008006" key="4">
    <source>
        <dbReference type="Google" id="ProtNLM"/>
    </source>
</evidence>
<dbReference type="SUPFAM" id="SSF57756">
    <property type="entry name" value="Retrovirus zinc finger-like domains"/>
    <property type="match status" value="1"/>
</dbReference>
<name>A0A3N4HNC0_ASCIM</name>
<dbReference type="EMBL" id="ML119804">
    <property type="protein sequence ID" value="RPA73988.1"/>
    <property type="molecule type" value="Genomic_DNA"/>
</dbReference>
<feature type="compositionally biased region" description="Polar residues" evidence="1">
    <location>
        <begin position="107"/>
        <end position="116"/>
    </location>
</feature>
<dbReference type="InterPro" id="IPR036875">
    <property type="entry name" value="Znf_CCHC_sf"/>
</dbReference>
<dbReference type="Proteomes" id="UP000275078">
    <property type="component" value="Unassembled WGS sequence"/>
</dbReference>